<protein>
    <recommendedName>
        <fullName evidence="3">Conserved oligomeric Golgi complex subunit 4</fullName>
    </recommendedName>
    <alternativeName>
        <fullName evidence="8">Component of oligomeric Golgi complex 4</fullName>
    </alternativeName>
</protein>
<evidence type="ECO:0000256" key="2">
    <source>
        <dbReference type="ARBA" id="ARBA00009215"/>
    </source>
</evidence>
<proteinExistence type="inferred from homology"/>
<feature type="region of interest" description="Disordered" evidence="10">
    <location>
        <begin position="276"/>
        <end position="300"/>
    </location>
</feature>
<dbReference type="InterPro" id="IPR048680">
    <property type="entry name" value="COG4_N"/>
</dbReference>
<keyword evidence="4" id="KW-0813">Transport</keyword>
<dbReference type="Gene3D" id="1.20.58.1970">
    <property type="match status" value="1"/>
</dbReference>
<gene>
    <name evidence="12" type="ORF">EVAR_8964_1</name>
</gene>
<evidence type="ECO:0000256" key="3">
    <source>
        <dbReference type="ARBA" id="ARBA00020975"/>
    </source>
</evidence>
<dbReference type="PANTHER" id="PTHR24016">
    <property type="entry name" value="CONSERVED OLIGOMERIC GOLGI COMPLEX SUBUNIT 4"/>
    <property type="match status" value="1"/>
</dbReference>
<dbReference type="SMART" id="SM00762">
    <property type="entry name" value="Cog4"/>
    <property type="match status" value="1"/>
</dbReference>
<accession>A0A4C1WSU3</accession>
<dbReference type="GO" id="GO:0000139">
    <property type="term" value="C:Golgi membrane"/>
    <property type="evidence" value="ECO:0007669"/>
    <property type="project" value="UniProtKB-SubCell"/>
</dbReference>
<dbReference type="Pfam" id="PF20663">
    <property type="entry name" value="COG4_N"/>
    <property type="match status" value="1"/>
</dbReference>
<feature type="coiled-coil region" evidence="9">
    <location>
        <begin position="11"/>
        <end position="42"/>
    </location>
</feature>
<evidence type="ECO:0000256" key="7">
    <source>
        <dbReference type="ARBA" id="ARBA00023136"/>
    </source>
</evidence>
<dbReference type="Pfam" id="PF08318">
    <property type="entry name" value="COG4_m"/>
    <property type="match status" value="2"/>
</dbReference>
<evidence type="ECO:0000256" key="1">
    <source>
        <dbReference type="ARBA" id="ARBA00004395"/>
    </source>
</evidence>
<keyword evidence="13" id="KW-1185">Reference proteome</keyword>
<dbReference type="GO" id="GO:0015031">
    <property type="term" value="P:protein transport"/>
    <property type="evidence" value="ECO:0007669"/>
    <property type="project" value="UniProtKB-KW"/>
</dbReference>
<evidence type="ECO:0000256" key="10">
    <source>
        <dbReference type="SAM" id="MobiDB-lite"/>
    </source>
</evidence>
<dbReference type="EMBL" id="BGZK01000618">
    <property type="protein sequence ID" value="GBP53187.1"/>
    <property type="molecule type" value="Genomic_DNA"/>
</dbReference>
<comment type="similarity">
    <text evidence="2">Belongs to the COG4 family.</text>
</comment>
<dbReference type="Gene3D" id="1.10.287.1060">
    <property type="entry name" value="ESAT-6-like"/>
    <property type="match status" value="1"/>
</dbReference>
<evidence type="ECO:0000256" key="4">
    <source>
        <dbReference type="ARBA" id="ARBA00022448"/>
    </source>
</evidence>
<dbReference type="STRING" id="151549.A0A4C1WSU3"/>
<reference evidence="12 13" key="1">
    <citation type="journal article" date="2019" name="Commun. Biol.">
        <title>The bagworm genome reveals a unique fibroin gene that provides high tensile strength.</title>
        <authorList>
            <person name="Kono N."/>
            <person name="Nakamura H."/>
            <person name="Ohtoshi R."/>
            <person name="Tomita M."/>
            <person name="Numata K."/>
            <person name="Arakawa K."/>
        </authorList>
    </citation>
    <scope>NUCLEOTIDE SEQUENCE [LARGE SCALE GENOMIC DNA]</scope>
</reference>
<dbReference type="OrthoDB" id="47059at2759"/>
<organism evidence="12 13">
    <name type="scientific">Eumeta variegata</name>
    <name type="common">Bagworm moth</name>
    <name type="synonym">Eumeta japonica</name>
    <dbReference type="NCBI Taxonomy" id="151549"/>
    <lineage>
        <taxon>Eukaryota</taxon>
        <taxon>Metazoa</taxon>
        <taxon>Ecdysozoa</taxon>
        <taxon>Arthropoda</taxon>
        <taxon>Hexapoda</taxon>
        <taxon>Insecta</taxon>
        <taxon>Pterygota</taxon>
        <taxon>Neoptera</taxon>
        <taxon>Endopterygota</taxon>
        <taxon>Lepidoptera</taxon>
        <taxon>Glossata</taxon>
        <taxon>Ditrysia</taxon>
        <taxon>Tineoidea</taxon>
        <taxon>Psychidae</taxon>
        <taxon>Oiketicinae</taxon>
        <taxon>Eumeta</taxon>
    </lineage>
</organism>
<feature type="domain" description="COG4 transport protein middle alpha-helical bundle" evidence="11">
    <location>
        <begin position="148"/>
        <end position="442"/>
    </location>
</feature>
<keyword evidence="9" id="KW-0175">Coiled coil</keyword>
<evidence type="ECO:0000256" key="5">
    <source>
        <dbReference type="ARBA" id="ARBA00022927"/>
    </source>
</evidence>
<keyword evidence="5" id="KW-0653">Protein transport</keyword>
<name>A0A4C1WSU3_EUMVA</name>
<sequence length="885" mass="95940">MSLSLLLEKYDVSTEEGLEKALNEIEKEEEEVEEALSNVLSRACAIEGRLRTTSLAYARLADVRSDAQAAGDMVQRTADLARDSRVAECQQRVHDLIDLQLCSAGVEAAIRGHDYETGAAHVARFLAMDPGSVAAARARGAADPREAMNRAAQTLRDNLVKKFEEAAKKDDEASVERLFKLFPQIGRADEGVDLLARYLAKHVESSIRRNCTIANPSAEGAVFADALTRLLEAGGAVVERARTLAAGAAPARLSRALAIIQPVICGNARRLSSEMRTTRGLSAASADPRRAQYPPEPRTLEPTLDELALMHSRIYLYFAFLRRKAETDASSLEEPAKTKAVVTVHKIIAESDLMRTAQDLLGHYLTLERYFLEESVSKALKMATPQPGVTCSSLVDDVYFIARKCIRRGLSTGSVDGACAVLNEAATQLEREVAAALRRWVRSAPSDPLPLPLPPGTPANAPLDLPALPAATATLLGQRLNRDVEAQKALFLAHMSEADAGAEWAERLAAEACADAEPLFRASPAASAEGERAKFQSCAAGLAAAATAFRTAHDLALAGLCAALKPRAAAWADAIASPTVEDENEAGDALPAALDELAASAHAELPSRAADALLVSVVADITTRAEGRLLLHVYDREGGLAVERRTRRLAAWAGGGAGGARERCARLTQAASLLALERLAHVPDALRPTPRLAVHEVKDILARSGESEDGIGIEIGPRTGIDEIEDEKRVQYQDGDIPVLDINDIPLLIGTHHETPPMSVRVAQNWFKRFQSGDFDVKDEPRSGRPVTEKVNAILENVGQDRHISFYDIAEELRINHKNFSTLFKKDFATTERSAYARTVITRLIITQFEECAAFKMTWHLNTAVWETILGPCGKRDKFSNVKFP</sequence>
<dbReference type="Proteomes" id="UP000299102">
    <property type="component" value="Unassembled WGS sequence"/>
</dbReference>
<evidence type="ECO:0000256" key="6">
    <source>
        <dbReference type="ARBA" id="ARBA00023034"/>
    </source>
</evidence>
<dbReference type="InterPro" id="IPR013167">
    <property type="entry name" value="COG4_M"/>
</dbReference>
<evidence type="ECO:0000313" key="12">
    <source>
        <dbReference type="EMBL" id="GBP53187.1"/>
    </source>
</evidence>
<evidence type="ECO:0000256" key="9">
    <source>
        <dbReference type="SAM" id="Coils"/>
    </source>
</evidence>
<dbReference type="PANTHER" id="PTHR24016:SF0">
    <property type="entry name" value="CONSERVED OLIGOMERIC GOLGI COMPLEX SUBUNIT 4"/>
    <property type="match status" value="1"/>
</dbReference>
<evidence type="ECO:0000313" key="13">
    <source>
        <dbReference type="Proteomes" id="UP000299102"/>
    </source>
</evidence>
<comment type="caution">
    <text evidence="12">The sequence shown here is derived from an EMBL/GenBank/DDBJ whole genome shotgun (WGS) entry which is preliminary data.</text>
</comment>
<dbReference type="InterPro" id="IPR048682">
    <property type="entry name" value="COG4"/>
</dbReference>
<evidence type="ECO:0000259" key="11">
    <source>
        <dbReference type="SMART" id="SM00762"/>
    </source>
</evidence>
<keyword evidence="6" id="KW-0333">Golgi apparatus</keyword>
<evidence type="ECO:0000256" key="8">
    <source>
        <dbReference type="ARBA" id="ARBA00031340"/>
    </source>
</evidence>
<dbReference type="AlphaFoldDB" id="A0A4C1WSU3"/>
<comment type="subcellular location">
    <subcellularLocation>
        <location evidence="1">Golgi apparatus membrane</location>
        <topology evidence="1">Peripheral membrane protein</topology>
    </subcellularLocation>
</comment>
<keyword evidence="7" id="KW-0472">Membrane</keyword>